<keyword evidence="1 2" id="KW-0694">RNA-binding</keyword>
<feature type="domain" description="XRRM" evidence="5">
    <location>
        <begin position="267"/>
        <end position="388"/>
    </location>
</feature>
<dbReference type="InterPro" id="IPR002344">
    <property type="entry name" value="Lupus_La"/>
</dbReference>
<accession>A0A4Y7NKU2</accession>
<evidence type="ECO:0000259" key="4">
    <source>
        <dbReference type="PROSITE" id="PS50102"/>
    </source>
</evidence>
<dbReference type="PRINTS" id="PR00302">
    <property type="entry name" value="LUPUSLA"/>
</dbReference>
<dbReference type="Pfam" id="PF08777">
    <property type="entry name" value="RRM_3"/>
    <property type="match status" value="1"/>
</dbReference>
<dbReference type="InterPro" id="IPR014886">
    <property type="entry name" value="La_xRRM"/>
</dbReference>
<proteinExistence type="evidence at transcript level"/>
<dbReference type="CDD" id="cd12291">
    <property type="entry name" value="RRM1_La"/>
    <property type="match status" value="1"/>
</dbReference>
<dbReference type="GO" id="GO:0006396">
    <property type="term" value="P:RNA processing"/>
    <property type="evidence" value="ECO:0007669"/>
    <property type="project" value="InterPro"/>
</dbReference>
<evidence type="ECO:0000256" key="1">
    <source>
        <dbReference type="ARBA" id="ARBA00022884"/>
    </source>
</evidence>
<dbReference type="EMBL" id="LR024241">
    <property type="protein sequence ID" value="SVE93860.1"/>
    <property type="molecule type" value="mRNA"/>
</dbReference>
<dbReference type="InterPro" id="IPR012677">
    <property type="entry name" value="Nucleotide-bd_a/b_plait_sf"/>
</dbReference>
<feature type="compositionally biased region" description="Basic and acidic residues" evidence="3">
    <location>
        <begin position="223"/>
        <end position="247"/>
    </location>
</feature>
<feature type="compositionally biased region" description="Basic residues" evidence="3">
    <location>
        <begin position="370"/>
        <end position="384"/>
    </location>
</feature>
<feature type="domain" description="RRM" evidence="4">
    <location>
        <begin position="139"/>
        <end position="225"/>
    </location>
</feature>
<reference evidence="6" key="1">
    <citation type="submission" date="2018-08" db="EMBL/GenBank/DDBJ databases">
        <authorList>
            <person name="Cornetti L."/>
        </authorList>
    </citation>
    <scope>NUCLEOTIDE SEQUENCE</scope>
    <source>
        <strain evidence="6">BE-ASS</strain>
    </source>
</reference>
<evidence type="ECO:0000313" key="6">
    <source>
        <dbReference type="EMBL" id="SVE93860.1"/>
    </source>
</evidence>
<dbReference type="GO" id="GO:1990904">
    <property type="term" value="C:ribonucleoprotein complex"/>
    <property type="evidence" value="ECO:0007669"/>
    <property type="project" value="UniProtKB-UniRule"/>
</dbReference>
<feature type="region of interest" description="Disordered" evidence="3">
    <location>
        <begin position="359"/>
        <end position="413"/>
    </location>
</feature>
<sequence>MALSKTTALLTLSRNLPMMSVLRSTRTQLQLTNKELLNSRRRKLLNQITVYFKEYVMSQEEFLDRKIKLLVSHQRPYREQVNFCCHTQLIMIRSIMIKSMITKRFNLGESRLPSKQLKQMRAKPIPEETEEWLSEVKARTVYCKGFPKEAMNIDKLLEFFKQFPTVVNIKMRYYTSNKDQSRHFKGTANVTFSSRDEAEKFMTLGTVKYNDYSLQRQWSVEWEKEKAEENEARRLRKEKNGGDKKGQTENTDENGNGKEAEKEKSIVLPRGAVLKLVNLSSNVDRDEIKSAFNSYPADIAYVEITPENTAFVRLRGENDAKLVLEKLVDQKMSVGEASVGVSVLEGDEETEYIKKAEEHLNNRAQSFRGNRGRGGGRGRGRGGRGGRGGYRGQKRSGSPSGSRGSKQKQSRDE</sequence>
<evidence type="ECO:0000256" key="2">
    <source>
        <dbReference type="PROSITE-ProRule" id="PRU00176"/>
    </source>
</evidence>
<dbReference type="SUPFAM" id="SSF54928">
    <property type="entry name" value="RNA-binding domain, RBD"/>
    <property type="match status" value="1"/>
</dbReference>
<dbReference type="Pfam" id="PF00076">
    <property type="entry name" value="RRM_1"/>
    <property type="match status" value="1"/>
</dbReference>
<dbReference type="InterPro" id="IPR035979">
    <property type="entry name" value="RBD_domain_sf"/>
</dbReference>
<name>A0A4Y7NKU2_9CRUS</name>
<feature type="region of interest" description="Disordered" evidence="3">
    <location>
        <begin position="223"/>
        <end position="264"/>
    </location>
</feature>
<organism evidence="6">
    <name type="scientific">Scapholeberis mucronata</name>
    <dbReference type="NCBI Taxonomy" id="202097"/>
    <lineage>
        <taxon>Eukaryota</taxon>
        <taxon>Metazoa</taxon>
        <taxon>Ecdysozoa</taxon>
        <taxon>Arthropoda</taxon>
        <taxon>Crustacea</taxon>
        <taxon>Branchiopoda</taxon>
        <taxon>Diplostraca</taxon>
        <taxon>Cladocera</taxon>
        <taxon>Anomopoda</taxon>
        <taxon>Daphniidae</taxon>
        <taxon>Scapholeberis</taxon>
    </lineage>
</organism>
<dbReference type="SMART" id="SM00360">
    <property type="entry name" value="RRM"/>
    <property type="match status" value="2"/>
</dbReference>
<dbReference type="GO" id="GO:0005634">
    <property type="term" value="C:nucleus"/>
    <property type="evidence" value="ECO:0007669"/>
    <property type="project" value="InterPro"/>
</dbReference>
<dbReference type="AlphaFoldDB" id="A0A4Y7NKU2"/>
<dbReference type="GO" id="GO:0003723">
    <property type="term" value="F:RNA binding"/>
    <property type="evidence" value="ECO:0007669"/>
    <property type="project" value="UniProtKB-UniRule"/>
</dbReference>
<evidence type="ECO:0000256" key="3">
    <source>
        <dbReference type="SAM" id="MobiDB-lite"/>
    </source>
</evidence>
<feature type="compositionally biased region" description="Basic and acidic residues" evidence="3">
    <location>
        <begin position="255"/>
        <end position="264"/>
    </location>
</feature>
<feature type="compositionally biased region" description="Low complexity" evidence="3">
    <location>
        <begin position="395"/>
        <end position="404"/>
    </location>
</feature>
<dbReference type="PROSITE" id="PS50102">
    <property type="entry name" value="RRM"/>
    <property type="match status" value="1"/>
</dbReference>
<dbReference type="Gene3D" id="3.30.70.330">
    <property type="match status" value="2"/>
</dbReference>
<dbReference type="PROSITE" id="PS51939">
    <property type="entry name" value="XRRM"/>
    <property type="match status" value="1"/>
</dbReference>
<dbReference type="InterPro" id="IPR000504">
    <property type="entry name" value="RRM_dom"/>
</dbReference>
<protein>
    <submittedName>
        <fullName evidence="6">EOG090X0CQA</fullName>
    </submittedName>
</protein>
<gene>
    <name evidence="6" type="primary">EOG090X0CQA</name>
</gene>
<evidence type="ECO:0000259" key="5">
    <source>
        <dbReference type="PROSITE" id="PS51939"/>
    </source>
</evidence>